<evidence type="ECO:0000313" key="2">
    <source>
        <dbReference type="EMBL" id="GAX27866.1"/>
    </source>
</evidence>
<comment type="caution">
    <text evidence="2">The sequence shown here is derived from an EMBL/GenBank/DDBJ whole genome shotgun (WGS) entry which is preliminary data.</text>
</comment>
<feature type="region of interest" description="Disordered" evidence="1">
    <location>
        <begin position="171"/>
        <end position="200"/>
    </location>
</feature>
<dbReference type="InParanoid" id="A0A1Z5KNK8"/>
<dbReference type="EMBL" id="BDSP01000259">
    <property type="protein sequence ID" value="GAX27866.1"/>
    <property type="molecule type" value="Genomic_DNA"/>
</dbReference>
<gene>
    <name evidence="2" type="ORF">FisN_13Hu022</name>
</gene>
<feature type="compositionally biased region" description="Basic and acidic residues" evidence="1">
    <location>
        <begin position="115"/>
        <end position="132"/>
    </location>
</feature>
<protein>
    <submittedName>
        <fullName evidence="2">Uncharacterized protein</fullName>
    </submittedName>
</protein>
<reference evidence="2 3" key="1">
    <citation type="journal article" date="2015" name="Plant Cell">
        <title>Oil accumulation by the oleaginous diatom Fistulifera solaris as revealed by the genome and transcriptome.</title>
        <authorList>
            <person name="Tanaka T."/>
            <person name="Maeda Y."/>
            <person name="Veluchamy A."/>
            <person name="Tanaka M."/>
            <person name="Abida H."/>
            <person name="Marechal E."/>
            <person name="Bowler C."/>
            <person name="Muto M."/>
            <person name="Sunaga Y."/>
            <person name="Tanaka M."/>
            <person name="Yoshino T."/>
            <person name="Taniguchi T."/>
            <person name="Fukuda Y."/>
            <person name="Nemoto M."/>
            <person name="Matsumoto M."/>
            <person name="Wong P.S."/>
            <person name="Aburatani S."/>
            <person name="Fujibuchi W."/>
        </authorList>
    </citation>
    <scope>NUCLEOTIDE SEQUENCE [LARGE SCALE GENOMIC DNA]</scope>
    <source>
        <strain evidence="2 3">JPCC DA0580</strain>
    </source>
</reference>
<feature type="compositionally biased region" description="Low complexity" evidence="1">
    <location>
        <begin position="171"/>
        <end position="182"/>
    </location>
</feature>
<feature type="region of interest" description="Disordered" evidence="1">
    <location>
        <begin position="96"/>
        <end position="135"/>
    </location>
</feature>
<keyword evidence="3" id="KW-1185">Reference proteome</keyword>
<evidence type="ECO:0000256" key="1">
    <source>
        <dbReference type="SAM" id="MobiDB-lite"/>
    </source>
</evidence>
<name>A0A1Z5KNK8_FISSO</name>
<accession>A0A1Z5KNK8</accession>
<organism evidence="2 3">
    <name type="scientific">Fistulifera solaris</name>
    <name type="common">Oleaginous diatom</name>
    <dbReference type="NCBI Taxonomy" id="1519565"/>
    <lineage>
        <taxon>Eukaryota</taxon>
        <taxon>Sar</taxon>
        <taxon>Stramenopiles</taxon>
        <taxon>Ochrophyta</taxon>
        <taxon>Bacillariophyta</taxon>
        <taxon>Bacillariophyceae</taxon>
        <taxon>Bacillariophycidae</taxon>
        <taxon>Naviculales</taxon>
        <taxon>Naviculaceae</taxon>
        <taxon>Fistulifera</taxon>
    </lineage>
</organism>
<evidence type="ECO:0000313" key="3">
    <source>
        <dbReference type="Proteomes" id="UP000198406"/>
    </source>
</evidence>
<sequence length="200" mass="21920">MKPEVHKLSPIKTTRFRHVVGAATASGSSRLAKVIGKVTSSTKSLTGPPNLSLNKRLLAIIKEPIARENSHDSLVELVKTPSLELFIKETACSAKPPSLPRRQVSMDLSFTEESTSNKDKGEKTESDLKHEQQSPAVFDRFVEETIPCNKAPPSKPFKRASMAHGFRDSMTSTISGITTGSSFDGSYQSEEDETEFSFDC</sequence>
<dbReference type="AlphaFoldDB" id="A0A1Z5KNK8"/>
<dbReference type="Proteomes" id="UP000198406">
    <property type="component" value="Unassembled WGS sequence"/>
</dbReference>
<proteinExistence type="predicted"/>
<feature type="compositionally biased region" description="Acidic residues" evidence="1">
    <location>
        <begin position="189"/>
        <end position="200"/>
    </location>
</feature>